<evidence type="ECO:0000313" key="2">
    <source>
        <dbReference type="EMBL" id="SON57352.1"/>
    </source>
</evidence>
<sequence length="102" mass="10770">MSVSLQVIYPIKDGTTFNYDYYVETHLPLVGEHMGKYIQSTLVTKGVAGGPNVPPGIYAIATIVFADKQAMDAALGAAGPVLADIPNFTNSEPQMLIGDVIG</sequence>
<dbReference type="Gene3D" id="3.30.70.100">
    <property type="match status" value="1"/>
</dbReference>
<dbReference type="NCBIfam" id="TIGR02118">
    <property type="entry name" value="EthD family reductase"/>
    <property type="match status" value="1"/>
</dbReference>
<dbReference type="InterPro" id="IPR011008">
    <property type="entry name" value="Dimeric_a/b-barrel"/>
</dbReference>
<reference evidence="3" key="1">
    <citation type="submission" date="2017-09" db="EMBL/GenBank/DDBJ databases">
        <title>Genome sequence of Nannocystis excedens DSM 71.</title>
        <authorList>
            <person name="Blom J."/>
        </authorList>
    </citation>
    <scope>NUCLEOTIDE SEQUENCE [LARGE SCALE GENOMIC DNA]</scope>
    <source>
        <strain evidence="3">type strain: E19</strain>
    </source>
</reference>
<gene>
    <name evidence="2" type="ORF">HDIA_3811</name>
</gene>
<dbReference type="AlphaFoldDB" id="A0A2C9DAJ6"/>
<keyword evidence="3" id="KW-1185">Reference proteome</keyword>
<protein>
    <submittedName>
        <fullName evidence="2">EthD protein</fullName>
    </submittedName>
</protein>
<proteinExistence type="predicted"/>
<accession>A0A2C9DAJ6</accession>
<dbReference type="RefSeq" id="WP_099557624.1">
    <property type="nucleotide sequence ID" value="NZ_LT960614.1"/>
</dbReference>
<evidence type="ECO:0000313" key="3">
    <source>
        <dbReference type="Proteomes" id="UP000223606"/>
    </source>
</evidence>
<dbReference type="KEGG" id="hdi:HDIA_3811"/>
<dbReference type="OrthoDB" id="5343971at2"/>
<dbReference type="Proteomes" id="UP000223606">
    <property type="component" value="Chromosome 1"/>
</dbReference>
<dbReference type="SUPFAM" id="SSF54909">
    <property type="entry name" value="Dimeric alpha+beta barrel"/>
    <property type="match status" value="1"/>
</dbReference>
<organism evidence="2 3">
    <name type="scientific">Hartmannibacter diazotrophicus</name>
    <dbReference type="NCBI Taxonomy" id="1482074"/>
    <lineage>
        <taxon>Bacteria</taxon>
        <taxon>Pseudomonadati</taxon>
        <taxon>Pseudomonadota</taxon>
        <taxon>Alphaproteobacteria</taxon>
        <taxon>Hyphomicrobiales</taxon>
        <taxon>Pleomorphomonadaceae</taxon>
        <taxon>Hartmannibacter</taxon>
    </lineage>
</organism>
<dbReference type="Pfam" id="PF07110">
    <property type="entry name" value="EthD"/>
    <property type="match status" value="1"/>
</dbReference>
<dbReference type="PANTHER" id="PTHR40260">
    <property type="entry name" value="BLR8190 PROTEIN"/>
    <property type="match status" value="1"/>
</dbReference>
<name>A0A2C9DAJ6_9HYPH</name>
<dbReference type="GO" id="GO:0016491">
    <property type="term" value="F:oxidoreductase activity"/>
    <property type="evidence" value="ECO:0007669"/>
    <property type="project" value="InterPro"/>
</dbReference>
<feature type="domain" description="EthD" evidence="1">
    <location>
        <begin position="19"/>
        <end position="90"/>
    </location>
</feature>
<dbReference type="InterPro" id="IPR009799">
    <property type="entry name" value="EthD_dom"/>
</dbReference>
<evidence type="ECO:0000259" key="1">
    <source>
        <dbReference type="Pfam" id="PF07110"/>
    </source>
</evidence>
<dbReference type="PANTHER" id="PTHR40260:SF2">
    <property type="entry name" value="BLR8190 PROTEIN"/>
    <property type="match status" value="1"/>
</dbReference>
<dbReference type="EMBL" id="LT960614">
    <property type="protein sequence ID" value="SON57352.1"/>
    <property type="molecule type" value="Genomic_DNA"/>
</dbReference>